<dbReference type="InterPro" id="IPR004111">
    <property type="entry name" value="Repressor_TetR_C"/>
</dbReference>
<evidence type="ECO:0000256" key="1">
    <source>
        <dbReference type="ARBA" id="ARBA00023015"/>
    </source>
</evidence>
<evidence type="ECO:0000259" key="5">
    <source>
        <dbReference type="PROSITE" id="PS50977"/>
    </source>
</evidence>
<evidence type="ECO:0000256" key="3">
    <source>
        <dbReference type="ARBA" id="ARBA00023163"/>
    </source>
</evidence>
<dbReference type="EMBL" id="SLWS01000002">
    <property type="protein sequence ID" value="TCO62378.1"/>
    <property type="molecule type" value="Genomic_DNA"/>
</dbReference>
<name>A0A4R2JY74_9PSEU</name>
<protein>
    <submittedName>
        <fullName evidence="6">TetR family transcriptional regulator</fullName>
    </submittedName>
</protein>
<evidence type="ECO:0000256" key="4">
    <source>
        <dbReference type="PROSITE-ProRule" id="PRU00335"/>
    </source>
</evidence>
<dbReference type="GO" id="GO:0003700">
    <property type="term" value="F:DNA-binding transcription factor activity"/>
    <property type="evidence" value="ECO:0007669"/>
    <property type="project" value="TreeGrafter"/>
</dbReference>
<dbReference type="GO" id="GO:0045892">
    <property type="term" value="P:negative regulation of DNA-templated transcription"/>
    <property type="evidence" value="ECO:0007669"/>
    <property type="project" value="InterPro"/>
</dbReference>
<dbReference type="AlphaFoldDB" id="A0A4R2JY74"/>
<dbReference type="Proteomes" id="UP000295680">
    <property type="component" value="Unassembled WGS sequence"/>
</dbReference>
<dbReference type="Gene3D" id="1.10.10.60">
    <property type="entry name" value="Homeodomain-like"/>
    <property type="match status" value="1"/>
</dbReference>
<sequence length="263" mass="29374">MVVFAGQGDARRSMALLWRKQLPPDARPGPKPGLDLRTIVATAIEIADADGMSALSMRAVGERLGRTAMAIYTYVPSKSELVDLMYDSALAEKPTEYPLEGGWRPALTQWCRDSWDFYARHPWILQVSQARPVLGPNEHVSLETLMRILVTTGLPAVEVRRLGEMLLHHLRGIAQAFAETRQAAKATGMSDDEWWYARSSQLDELAPDFAERFPTLTRLEAEGAYRAADETKPYLEQLALETFETGLRVVLDGIEKAAEQPSF</sequence>
<dbReference type="Gene3D" id="1.10.357.10">
    <property type="entry name" value="Tetracycline Repressor, domain 2"/>
    <property type="match status" value="1"/>
</dbReference>
<dbReference type="InterPro" id="IPR009057">
    <property type="entry name" value="Homeodomain-like_sf"/>
</dbReference>
<feature type="DNA-binding region" description="H-T-H motif" evidence="4">
    <location>
        <begin position="56"/>
        <end position="75"/>
    </location>
</feature>
<dbReference type="PROSITE" id="PS50977">
    <property type="entry name" value="HTH_TETR_2"/>
    <property type="match status" value="1"/>
</dbReference>
<dbReference type="Pfam" id="PF00440">
    <property type="entry name" value="TetR_N"/>
    <property type="match status" value="1"/>
</dbReference>
<dbReference type="InterPro" id="IPR001647">
    <property type="entry name" value="HTH_TetR"/>
</dbReference>
<dbReference type="RefSeq" id="WP_132114099.1">
    <property type="nucleotide sequence ID" value="NZ_SLWS01000002.1"/>
</dbReference>
<dbReference type="Pfam" id="PF02909">
    <property type="entry name" value="TetR_C_1"/>
    <property type="match status" value="1"/>
</dbReference>
<dbReference type="GO" id="GO:0000976">
    <property type="term" value="F:transcription cis-regulatory region binding"/>
    <property type="evidence" value="ECO:0007669"/>
    <property type="project" value="TreeGrafter"/>
</dbReference>
<evidence type="ECO:0000313" key="6">
    <source>
        <dbReference type="EMBL" id="TCO62378.1"/>
    </source>
</evidence>
<dbReference type="PANTHER" id="PTHR30055:SF151">
    <property type="entry name" value="TRANSCRIPTIONAL REGULATORY PROTEIN"/>
    <property type="match status" value="1"/>
</dbReference>
<dbReference type="InterPro" id="IPR050109">
    <property type="entry name" value="HTH-type_TetR-like_transc_reg"/>
</dbReference>
<dbReference type="SUPFAM" id="SSF48498">
    <property type="entry name" value="Tetracyclin repressor-like, C-terminal domain"/>
    <property type="match status" value="1"/>
</dbReference>
<comment type="caution">
    <text evidence="6">The sequence shown here is derived from an EMBL/GenBank/DDBJ whole genome shotgun (WGS) entry which is preliminary data.</text>
</comment>
<dbReference type="SUPFAM" id="SSF46689">
    <property type="entry name" value="Homeodomain-like"/>
    <property type="match status" value="1"/>
</dbReference>
<dbReference type="InterPro" id="IPR036271">
    <property type="entry name" value="Tet_transcr_reg_TetR-rel_C_sf"/>
</dbReference>
<dbReference type="OrthoDB" id="2570341at2"/>
<evidence type="ECO:0000313" key="7">
    <source>
        <dbReference type="Proteomes" id="UP000295680"/>
    </source>
</evidence>
<dbReference type="PANTHER" id="PTHR30055">
    <property type="entry name" value="HTH-TYPE TRANSCRIPTIONAL REGULATOR RUTR"/>
    <property type="match status" value="1"/>
</dbReference>
<organism evidence="6 7">
    <name type="scientific">Actinocrispum wychmicini</name>
    <dbReference type="NCBI Taxonomy" id="1213861"/>
    <lineage>
        <taxon>Bacteria</taxon>
        <taxon>Bacillati</taxon>
        <taxon>Actinomycetota</taxon>
        <taxon>Actinomycetes</taxon>
        <taxon>Pseudonocardiales</taxon>
        <taxon>Pseudonocardiaceae</taxon>
        <taxon>Actinocrispum</taxon>
    </lineage>
</organism>
<keyword evidence="1" id="KW-0805">Transcription regulation</keyword>
<keyword evidence="7" id="KW-1185">Reference proteome</keyword>
<evidence type="ECO:0000256" key="2">
    <source>
        <dbReference type="ARBA" id="ARBA00023125"/>
    </source>
</evidence>
<feature type="domain" description="HTH tetR-type" evidence="5">
    <location>
        <begin position="33"/>
        <end position="93"/>
    </location>
</feature>
<proteinExistence type="predicted"/>
<accession>A0A4R2JY74</accession>
<keyword evidence="2 4" id="KW-0238">DNA-binding</keyword>
<gene>
    <name evidence="6" type="ORF">EV192_102516</name>
</gene>
<reference evidence="6 7" key="1">
    <citation type="submission" date="2019-03" db="EMBL/GenBank/DDBJ databases">
        <title>Genomic Encyclopedia of Type Strains, Phase IV (KMG-IV): sequencing the most valuable type-strain genomes for metagenomic binning, comparative biology and taxonomic classification.</title>
        <authorList>
            <person name="Goeker M."/>
        </authorList>
    </citation>
    <scope>NUCLEOTIDE SEQUENCE [LARGE SCALE GENOMIC DNA]</scope>
    <source>
        <strain evidence="6 7">DSM 45934</strain>
    </source>
</reference>
<keyword evidence="3" id="KW-0804">Transcription</keyword>